<sequence length="74" mass="8521">MKLTVIEREALDLPAQDRARLAQRLLESLDGLSETEVQQHWLEEARCRAEELDQGIVAPVTAEQLDRRIQARLK</sequence>
<dbReference type="Proteomes" id="UP000325372">
    <property type="component" value="Unassembled WGS sequence"/>
</dbReference>
<evidence type="ECO:0000313" key="2">
    <source>
        <dbReference type="Proteomes" id="UP000325372"/>
    </source>
</evidence>
<keyword evidence="2" id="KW-1185">Reference proteome</keyword>
<accession>A0A5N0T8W3</accession>
<comment type="caution">
    <text evidence="1">The sequence shown here is derived from an EMBL/GenBank/DDBJ whole genome shotgun (WGS) entry which is preliminary data.</text>
</comment>
<dbReference type="Pfam" id="PF09720">
    <property type="entry name" value="Unstab_antitox"/>
    <property type="match status" value="1"/>
</dbReference>
<gene>
    <name evidence="1" type="ORF">F3N42_12045</name>
</gene>
<dbReference type="AlphaFoldDB" id="A0A5N0T8W3"/>
<dbReference type="EMBL" id="VYXP01000007">
    <property type="protein sequence ID" value="KAA9130577.1"/>
    <property type="molecule type" value="Genomic_DNA"/>
</dbReference>
<organism evidence="1 2">
    <name type="scientific">Marinihelvus fidelis</name>
    <dbReference type="NCBI Taxonomy" id="2613842"/>
    <lineage>
        <taxon>Bacteria</taxon>
        <taxon>Pseudomonadati</taxon>
        <taxon>Pseudomonadota</taxon>
        <taxon>Gammaproteobacteria</taxon>
        <taxon>Chromatiales</taxon>
        <taxon>Wenzhouxiangellaceae</taxon>
        <taxon>Marinihelvus</taxon>
    </lineage>
</organism>
<reference evidence="1 2" key="1">
    <citation type="submission" date="2019-09" db="EMBL/GenBank/DDBJ databases">
        <title>Wenzhouxiangella sp. Genome sequencing and assembly.</title>
        <authorList>
            <person name="Zhang R."/>
        </authorList>
    </citation>
    <scope>NUCLEOTIDE SEQUENCE [LARGE SCALE GENOMIC DNA]</scope>
    <source>
        <strain evidence="1 2">W260</strain>
    </source>
</reference>
<dbReference type="InterPro" id="IPR013406">
    <property type="entry name" value="CHP02574_addiction_mod"/>
</dbReference>
<evidence type="ECO:0000313" key="1">
    <source>
        <dbReference type="EMBL" id="KAA9130577.1"/>
    </source>
</evidence>
<proteinExistence type="predicted"/>
<name>A0A5N0T8W3_9GAMM</name>
<protein>
    <submittedName>
        <fullName evidence="1">Addiction module protein</fullName>
    </submittedName>
</protein>
<dbReference type="NCBIfam" id="TIGR02574">
    <property type="entry name" value="stabl_TIGR02574"/>
    <property type="match status" value="1"/>
</dbReference>